<feature type="region of interest" description="Disordered" evidence="1">
    <location>
        <begin position="74"/>
        <end position="126"/>
    </location>
</feature>
<gene>
    <name evidence="2" type="ORF">SLI_4788</name>
</gene>
<dbReference type="EMBL" id="CM001889">
    <property type="protein sequence ID" value="EOY49496.1"/>
    <property type="molecule type" value="Genomic_DNA"/>
</dbReference>
<proteinExistence type="predicted"/>
<protein>
    <submittedName>
        <fullName evidence="2">Uncharacterized protein</fullName>
    </submittedName>
</protein>
<dbReference type="AlphaFoldDB" id="A0A7U9HE83"/>
<dbReference type="Proteomes" id="UP000014062">
    <property type="component" value="Chromosome"/>
</dbReference>
<evidence type="ECO:0000313" key="3">
    <source>
        <dbReference type="Proteomes" id="UP000014062"/>
    </source>
</evidence>
<accession>A0A7U9HE83</accession>
<evidence type="ECO:0000313" key="2">
    <source>
        <dbReference type="EMBL" id="EOY49496.1"/>
    </source>
</evidence>
<feature type="region of interest" description="Disordered" evidence="1">
    <location>
        <begin position="1"/>
        <end position="56"/>
    </location>
</feature>
<evidence type="ECO:0000256" key="1">
    <source>
        <dbReference type="SAM" id="MobiDB-lite"/>
    </source>
</evidence>
<feature type="compositionally biased region" description="Low complexity" evidence="1">
    <location>
        <begin position="76"/>
        <end position="92"/>
    </location>
</feature>
<name>A0A7U9HE83_STRLI</name>
<reference evidence="3" key="1">
    <citation type="journal article" date="2013" name="Genome Biol. Evol.">
        <title>The genome sequence of Streptomyces lividans 66 reveals a novel tRNA-dependent peptide biosynthetic system within a metal-related genomic island.</title>
        <authorList>
            <person name="Cruz-Morales P."/>
            <person name="Vijgenboom E."/>
            <person name="Iruegas-Bocardo F."/>
            <person name="Girard G."/>
            <person name="Yanez-Guerra L.A."/>
            <person name="Ramos-Aboites H.E."/>
            <person name="Pernodet J.L."/>
            <person name="Anne J."/>
            <person name="van Wezel G.P."/>
            <person name="Barona-Gomez F."/>
        </authorList>
    </citation>
    <scope>NUCLEOTIDE SEQUENCE [LARGE SCALE GENOMIC DNA]</scope>
    <source>
        <strain evidence="3">1326</strain>
    </source>
</reference>
<organism evidence="2 3">
    <name type="scientific">Streptomyces lividans 1326</name>
    <dbReference type="NCBI Taxonomy" id="1200984"/>
    <lineage>
        <taxon>Bacteria</taxon>
        <taxon>Bacillati</taxon>
        <taxon>Actinomycetota</taxon>
        <taxon>Actinomycetes</taxon>
        <taxon>Kitasatosporales</taxon>
        <taxon>Streptomycetaceae</taxon>
        <taxon>Streptomyces</taxon>
    </lineage>
</organism>
<sequence length="126" mass="13099">MGGQRAAVRDGRRQGRTGRVRRGDPRHARLGVGVQHGCGPGAADPARGGHLAPEPGPELLVQREVRVHDLHRDRAAAGAAAQVDPAHAAGAQPAEEPVGPHDGGFVVLERPHGVHPSPVRRHLSAG</sequence>